<proteinExistence type="predicted"/>
<organism evidence="2 3">
    <name type="scientific">Umbelopsis ramanniana AG</name>
    <dbReference type="NCBI Taxonomy" id="1314678"/>
    <lineage>
        <taxon>Eukaryota</taxon>
        <taxon>Fungi</taxon>
        <taxon>Fungi incertae sedis</taxon>
        <taxon>Mucoromycota</taxon>
        <taxon>Mucoromycotina</taxon>
        <taxon>Umbelopsidomycetes</taxon>
        <taxon>Umbelopsidales</taxon>
        <taxon>Umbelopsidaceae</taxon>
        <taxon>Umbelopsis</taxon>
    </lineage>
</organism>
<feature type="region of interest" description="Disordered" evidence="1">
    <location>
        <begin position="123"/>
        <end position="142"/>
    </location>
</feature>
<name>A0AAD5EA21_UMBRA</name>
<dbReference type="RefSeq" id="XP_051443414.1">
    <property type="nucleotide sequence ID" value="XM_051593072.1"/>
</dbReference>
<dbReference type="EMBL" id="MU620930">
    <property type="protein sequence ID" value="KAI8578410.1"/>
    <property type="molecule type" value="Genomic_DNA"/>
</dbReference>
<reference evidence="2" key="2">
    <citation type="journal article" date="2022" name="Proc. Natl. Acad. Sci. U.S.A.">
        <title>Diploid-dominant life cycles characterize the early evolution of Fungi.</title>
        <authorList>
            <person name="Amses K.R."/>
            <person name="Simmons D.R."/>
            <person name="Longcore J.E."/>
            <person name="Mondo S.J."/>
            <person name="Seto K."/>
            <person name="Jeronimo G.H."/>
            <person name="Bonds A.E."/>
            <person name="Quandt C.A."/>
            <person name="Davis W.J."/>
            <person name="Chang Y."/>
            <person name="Federici B.A."/>
            <person name="Kuo A."/>
            <person name="LaButti K."/>
            <person name="Pangilinan J."/>
            <person name="Andreopoulos W."/>
            <person name="Tritt A."/>
            <person name="Riley R."/>
            <person name="Hundley H."/>
            <person name="Johnson J."/>
            <person name="Lipzen A."/>
            <person name="Barry K."/>
            <person name="Lang B.F."/>
            <person name="Cuomo C.A."/>
            <person name="Buchler N.E."/>
            <person name="Grigoriev I.V."/>
            <person name="Spatafora J.W."/>
            <person name="Stajich J.E."/>
            <person name="James T.Y."/>
        </authorList>
    </citation>
    <scope>NUCLEOTIDE SEQUENCE</scope>
    <source>
        <strain evidence="2">AG</strain>
    </source>
</reference>
<dbReference type="AlphaFoldDB" id="A0AAD5EA21"/>
<evidence type="ECO:0000313" key="2">
    <source>
        <dbReference type="EMBL" id="KAI8578410.1"/>
    </source>
</evidence>
<sequence length="142" mass="16218">MALYNRSANTHTLGKIQSEALVILDRRDETSAAYEFADLVRLVYLEEEDIFVPATYQEVLNPMMTETAPLTDTNDQEIYPVNMQTDETTTEAASKSADHSKRCRVKKCRFKKDPSAPFIAKAEADQKRYEKEEAAYHGMDED</sequence>
<reference evidence="2" key="1">
    <citation type="submission" date="2021-06" db="EMBL/GenBank/DDBJ databases">
        <authorList>
            <consortium name="DOE Joint Genome Institute"/>
            <person name="Mondo S.J."/>
            <person name="Amses K.R."/>
            <person name="Simmons D.R."/>
            <person name="Longcore J.E."/>
            <person name="Seto K."/>
            <person name="Alves G.H."/>
            <person name="Bonds A.E."/>
            <person name="Quandt C.A."/>
            <person name="Davis W.J."/>
            <person name="Chang Y."/>
            <person name="Letcher P.M."/>
            <person name="Powell M.J."/>
            <person name="Kuo A."/>
            <person name="Labutti K."/>
            <person name="Pangilinan J."/>
            <person name="Andreopoulos W."/>
            <person name="Tritt A."/>
            <person name="Riley R."/>
            <person name="Hundley H."/>
            <person name="Johnson J."/>
            <person name="Lipzen A."/>
            <person name="Barry K."/>
            <person name="Berbee M.L."/>
            <person name="Buchler N.E."/>
            <person name="Grigoriev I.V."/>
            <person name="Spatafora J.W."/>
            <person name="Stajich J.E."/>
            <person name="James T.Y."/>
        </authorList>
    </citation>
    <scope>NUCLEOTIDE SEQUENCE</scope>
    <source>
        <strain evidence="2">AG</strain>
    </source>
</reference>
<dbReference type="Proteomes" id="UP001206595">
    <property type="component" value="Unassembled WGS sequence"/>
</dbReference>
<comment type="caution">
    <text evidence="2">The sequence shown here is derived from an EMBL/GenBank/DDBJ whole genome shotgun (WGS) entry which is preliminary data.</text>
</comment>
<accession>A0AAD5EA21</accession>
<evidence type="ECO:0000256" key="1">
    <source>
        <dbReference type="SAM" id="MobiDB-lite"/>
    </source>
</evidence>
<keyword evidence="3" id="KW-1185">Reference proteome</keyword>
<protein>
    <submittedName>
        <fullName evidence="2">Uncharacterized protein</fullName>
    </submittedName>
</protein>
<evidence type="ECO:0000313" key="3">
    <source>
        <dbReference type="Proteomes" id="UP001206595"/>
    </source>
</evidence>
<gene>
    <name evidence="2" type="ORF">K450DRAFT_273010</name>
</gene>
<dbReference type="GeneID" id="75918414"/>